<comment type="caution">
    <text evidence="1">The sequence shown here is derived from an EMBL/GenBank/DDBJ whole genome shotgun (WGS) entry which is preliminary data.</text>
</comment>
<gene>
    <name evidence="1" type="ORF">BIW11_08661</name>
</gene>
<organism evidence="1 2">
    <name type="scientific">Tropilaelaps mercedesae</name>
    <dbReference type="NCBI Taxonomy" id="418985"/>
    <lineage>
        <taxon>Eukaryota</taxon>
        <taxon>Metazoa</taxon>
        <taxon>Ecdysozoa</taxon>
        <taxon>Arthropoda</taxon>
        <taxon>Chelicerata</taxon>
        <taxon>Arachnida</taxon>
        <taxon>Acari</taxon>
        <taxon>Parasitiformes</taxon>
        <taxon>Mesostigmata</taxon>
        <taxon>Gamasina</taxon>
        <taxon>Dermanyssoidea</taxon>
        <taxon>Laelapidae</taxon>
        <taxon>Tropilaelaps</taxon>
    </lineage>
</organism>
<accession>A0A1V9XNM6</accession>
<dbReference type="InParanoid" id="A0A1V9XNM6"/>
<protein>
    <submittedName>
        <fullName evidence="1">Uncharacterized protein</fullName>
    </submittedName>
</protein>
<evidence type="ECO:0000313" key="1">
    <source>
        <dbReference type="EMBL" id="OQR75076.1"/>
    </source>
</evidence>
<keyword evidence="2" id="KW-1185">Reference proteome</keyword>
<evidence type="ECO:0000313" key="2">
    <source>
        <dbReference type="Proteomes" id="UP000192247"/>
    </source>
</evidence>
<dbReference type="Proteomes" id="UP000192247">
    <property type="component" value="Unassembled WGS sequence"/>
</dbReference>
<dbReference type="EMBL" id="MNPL01006897">
    <property type="protein sequence ID" value="OQR75076.1"/>
    <property type="molecule type" value="Genomic_DNA"/>
</dbReference>
<name>A0A1V9XNM6_9ACAR</name>
<proteinExistence type="predicted"/>
<sequence>ALSRLWEAQGTPRHRNPTLNTRRIPVSKCRKVVGLRTVSRQRRSTISFKLSSLLKSSRVSIPEFCHPLHEVHCTATQSYQTELKIHLASTADSQLFSELKPIQYRTWSRILKVSGFI</sequence>
<feature type="non-terminal residue" evidence="1">
    <location>
        <position position="1"/>
    </location>
</feature>
<reference evidence="1 2" key="1">
    <citation type="journal article" date="2017" name="Gigascience">
        <title>Draft genome of the honey bee ectoparasitic mite, Tropilaelaps mercedesae, is shaped by the parasitic life history.</title>
        <authorList>
            <person name="Dong X."/>
            <person name="Armstrong S.D."/>
            <person name="Xia D."/>
            <person name="Makepeace B.L."/>
            <person name="Darby A.C."/>
            <person name="Kadowaki T."/>
        </authorList>
    </citation>
    <scope>NUCLEOTIDE SEQUENCE [LARGE SCALE GENOMIC DNA]</scope>
    <source>
        <strain evidence="1">Wuxi-XJTLU</strain>
    </source>
</reference>
<dbReference type="AlphaFoldDB" id="A0A1V9XNM6"/>